<dbReference type="InterPro" id="IPR016181">
    <property type="entry name" value="Acyl_CoA_acyltransferase"/>
</dbReference>
<keyword evidence="4" id="KW-1185">Reference proteome</keyword>
<dbReference type="EMBL" id="CP052909">
    <property type="protein sequence ID" value="QNJ99144.1"/>
    <property type="molecule type" value="Genomic_DNA"/>
</dbReference>
<feature type="domain" description="N-acetyltransferase" evidence="2">
    <location>
        <begin position="2"/>
        <end position="153"/>
    </location>
</feature>
<sequence>MWSIVPYKSTFAKDFYELNIEWLETYFYVEDFDREVLLNPEKYIITPGGHIFFAVENDKVLGTVALMKASGNNFELTKMAVRIDARGKQIGQKLMQYCIDFAKKQNFDSLFLYSNTKLENAIHIYRKYGFIEIPVEPDSPYERSNIKMVLSFS</sequence>
<evidence type="ECO:0000256" key="1">
    <source>
        <dbReference type="ARBA" id="ARBA00022679"/>
    </source>
</evidence>
<evidence type="ECO:0000313" key="3">
    <source>
        <dbReference type="EMBL" id="QNJ99144.1"/>
    </source>
</evidence>
<dbReference type="Pfam" id="PF00583">
    <property type="entry name" value="Acetyltransf_1"/>
    <property type="match status" value="1"/>
</dbReference>
<name>A0A7G8PXS8_9FLAO</name>
<dbReference type="AlphaFoldDB" id="A0A7G8PXS8"/>
<dbReference type="Gene3D" id="3.40.630.30">
    <property type="match status" value="1"/>
</dbReference>
<protein>
    <submittedName>
        <fullName evidence="3">Acetyltransferase family protein</fullName>
    </submittedName>
</protein>
<dbReference type="InterPro" id="IPR000182">
    <property type="entry name" value="GNAT_dom"/>
</dbReference>
<evidence type="ECO:0000259" key="2">
    <source>
        <dbReference type="PROSITE" id="PS51186"/>
    </source>
</evidence>
<organism evidence="3 4">
    <name type="scientific">Constantimarinum furrinae</name>
    <dbReference type="NCBI Taxonomy" id="2562285"/>
    <lineage>
        <taxon>Bacteria</taxon>
        <taxon>Pseudomonadati</taxon>
        <taxon>Bacteroidota</taxon>
        <taxon>Flavobacteriia</taxon>
        <taxon>Flavobacteriales</taxon>
        <taxon>Flavobacteriaceae</taxon>
        <taxon>Altibacter/Constantimarinum group</taxon>
        <taxon>Constantimarinum</taxon>
    </lineage>
</organism>
<gene>
    <name evidence="3" type="ORF">ALE3EI_2615</name>
</gene>
<dbReference type="InterPro" id="IPR050769">
    <property type="entry name" value="NAT_camello-type"/>
</dbReference>
<dbReference type="KEGG" id="alti:ALE3EI_2615"/>
<accession>A0A7G8PXS8</accession>
<dbReference type="CDD" id="cd04301">
    <property type="entry name" value="NAT_SF"/>
    <property type="match status" value="1"/>
</dbReference>
<evidence type="ECO:0000313" key="4">
    <source>
        <dbReference type="Proteomes" id="UP000515514"/>
    </source>
</evidence>
<dbReference type="SUPFAM" id="SSF55729">
    <property type="entry name" value="Acyl-CoA N-acyltransferases (Nat)"/>
    <property type="match status" value="1"/>
</dbReference>
<keyword evidence="1 3" id="KW-0808">Transferase</keyword>
<dbReference type="PANTHER" id="PTHR13947">
    <property type="entry name" value="GNAT FAMILY N-ACETYLTRANSFERASE"/>
    <property type="match status" value="1"/>
</dbReference>
<dbReference type="Proteomes" id="UP000515514">
    <property type="component" value="Chromosome"/>
</dbReference>
<reference evidence="3 4" key="1">
    <citation type="submission" date="2020-04" db="EMBL/GenBank/DDBJ databases">
        <title>Genome sequence of Altibacter aquimarinus strain ALE3EI.</title>
        <authorList>
            <person name="Oh H.-M."/>
            <person name="Jang D."/>
        </authorList>
    </citation>
    <scope>NUCLEOTIDE SEQUENCE [LARGE SCALE GENOMIC DNA]</scope>
    <source>
        <strain evidence="3 4">ALE3EI</strain>
    </source>
</reference>
<dbReference type="GO" id="GO:0008080">
    <property type="term" value="F:N-acetyltransferase activity"/>
    <property type="evidence" value="ECO:0007669"/>
    <property type="project" value="InterPro"/>
</dbReference>
<dbReference type="PROSITE" id="PS51186">
    <property type="entry name" value="GNAT"/>
    <property type="match status" value="1"/>
</dbReference>
<dbReference type="RefSeq" id="WP_186989399.1">
    <property type="nucleotide sequence ID" value="NZ_CP052909.1"/>
</dbReference>
<proteinExistence type="predicted"/>
<dbReference type="PANTHER" id="PTHR13947:SF37">
    <property type="entry name" value="LD18367P"/>
    <property type="match status" value="1"/>
</dbReference>